<evidence type="ECO:0000313" key="3">
    <source>
        <dbReference type="Proteomes" id="UP001500466"/>
    </source>
</evidence>
<gene>
    <name evidence="2" type="ORF">GCM10023205_73550</name>
</gene>
<accession>A0ABP9I897</accession>
<organism evidence="2 3">
    <name type="scientific">Yinghuangia aomiensis</name>
    <dbReference type="NCBI Taxonomy" id="676205"/>
    <lineage>
        <taxon>Bacteria</taxon>
        <taxon>Bacillati</taxon>
        <taxon>Actinomycetota</taxon>
        <taxon>Actinomycetes</taxon>
        <taxon>Kitasatosporales</taxon>
        <taxon>Streptomycetaceae</taxon>
        <taxon>Yinghuangia</taxon>
    </lineage>
</organism>
<protein>
    <submittedName>
        <fullName evidence="2">Uncharacterized protein</fullName>
    </submittedName>
</protein>
<evidence type="ECO:0000256" key="1">
    <source>
        <dbReference type="SAM" id="MobiDB-lite"/>
    </source>
</evidence>
<dbReference type="Proteomes" id="UP001500466">
    <property type="component" value="Unassembled WGS sequence"/>
</dbReference>
<sequence>MTRFSYGHNDAQPPHMPPLLCRARRGSRCEGRGVWALGADGVAPGVGGPEVSEDSTATSIGTGPETATRCPGVGKGRCSFVALVQQKHELNDKVVSRLT</sequence>
<feature type="region of interest" description="Disordered" evidence="1">
    <location>
        <begin position="40"/>
        <end position="68"/>
    </location>
</feature>
<keyword evidence="3" id="KW-1185">Reference proteome</keyword>
<dbReference type="EMBL" id="BAABHS010000042">
    <property type="protein sequence ID" value="GAA4991034.1"/>
    <property type="molecule type" value="Genomic_DNA"/>
</dbReference>
<proteinExistence type="predicted"/>
<comment type="caution">
    <text evidence="2">The sequence shown here is derived from an EMBL/GenBank/DDBJ whole genome shotgun (WGS) entry which is preliminary data.</text>
</comment>
<reference evidence="3" key="1">
    <citation type="journal article" date="2019" name="Int. J. Syst. Evol. Microbiol.">
        <title>The Global Catalogue of Microorganisms (GCM) 10K type strain sequencing project: providing services to taxonomists for standard genome sequencing and annotation.</title>
        <authorList>
            <consortium name="The Broad Institute Genomics Platform"/>
            <consortium name="The Broad Institute Genome Sequencing Center for Infectious Disease"/>
            <person name="Wu L."/>
            <person name="Ma J."/>
        </authorList>
    </citation>
    <scope>NUCLEOTIDE SEQUENCE [LARGE SCALE GENOMIC DNA]</scope>
    <source>
        <strain evidence="3">JCM 17986</strain>
    </source>
</reference>
<name>A0ABP9I897_9ACTN</name>
<evidence type="ECO:0000313" key="2">
    <source>
        <dbReference type="EMBL" id="GAA4991034.1"/>
    </source>
</evidence>